<evidence type="ECO:0000256" key="2">
    <source>
        <dbReference type="SAM" id="MobiDB-lite"/>
    </source>
</evidence>
<feature type="compositionally biased region" description="Low complexity" evidence="2">
    <location>
        <begin position="123"/>
        <end position="135"/>
    </location>
</feature>
<feature type="compositionally biased region" description="Gly residues" evidence="2">
    <location>
        <begin position="196"/>
        <end position="208"/>
    </location>
</feature>
<dbReference type="KEGG" id="soe:110786734"/>
<dbReference type="RefSeq" id="XP_021847008.1">
    <property type="nucleotide sequence ID" value="XM_021991316.1"/>
</dbReference>
<dbReference type="RefSeq" id="XP_021847015.1">
    <property type="nucleotide sequence ID" value="XM_021991323.1"/>
</dbReference>
<reference evidence="4" key="1">
    <citation type="journal article" date="2021" name="Nat. Commun.">
        <title>Genomic analyses provide insights into spinach domestication and the genetic basis of agronomic traits.</title>
        <authorList>
            <person name="Cai X."/>
            <person name="Sun X."/>
            <person name="Xu C."/>
            <person name="Sun H."/>
            <person name="Wang X."/>
            <person name="Ge C."/>
            <person name="Zhang Z."/>
            <person name="Wang Q."/>
            <person name="Fei Z."/>
            <person name="Jiao C."/>
            <person name="Wang Q."/>
        </authorList>
    </citation>
    <scope>NUCLEOTIDE SEQUENCE [LARGE SCALE GENOMIC DNA]</scope>
    <source>
        <strain evidence="4">cv. Varoflay</strain>
    </source>
</reference>
<dbReference type="Pfam" id="PF05030">
    <property type="entry name" value="SSXT"/>
    <property type="match status" value="1"/>
</dbReference>
<dbReference type="InterPro" id="IPR007726">
    <property type="entry name" value="SS18_N"/>
</dbReference>
<comment type="similarity">
    <text evidence="1">Belongs to the SS18 family.</text>
</comment>
<evidence type="ECO:0000313" key="5">
    <source>
        <dbReference type="RefSeq" id="XP_021847002.1"/>
    </source>
</evidence>
<proteinExistence type="inferred from homology"/>
<reference evidence="5 6" key="2">
    <citation type="submission" date="2025-04" db="UniProtKB">
        <authorList>
            <consortium name="RefSeq"/>
        </authorList>
    </citation>
    <scope>IDENTIFICATION</scope>
</reference>
<dbReference type="GeneID" id="110786734"/>
<gene>
    <name evidence="5 6 7" type="primary">LOC110786734</name>
</gene>
<evidence type="ECO:0000313" key="7">
    <source>
        <dbReference type="RefSeq" id="XP_021847015.1"/>
    </source>
</evidence>
<keyword evidence="4" id="KW-1185">Reference proteome</keyword>
<name>A0A9R0IDG7_SPIOL</name>
<evidence type="ECO:0000313" key="6">
    <source>
        <dbReference type="RefSeq" id="XP_021847008.1"/>
    </source>
</evidence>
<dbReference type="OrthoDB" id="10265171at2759"/>
<dbReference type="Proteomes" id="UP000813463">
    <property type="component" value="Chromosome 2"/>
</dbReference>
<evidence type="ECO:0000256" key="1">
    <source>
        <dbReference type="ARBA" id="ARBA00007945"/>
    </source>
</evidence>
<evidence type="ECO:0000313" key="4">
    <source>
        <dbReference type="Proteomes" id="UP000813463"/>
    </source>
</evidence>
<organism evidence="4 6">
    <name type="scientific">Spinacia oleracea</name>
    <name type="common">Spinach</name>
    <dbReference type="NCBI Taxonomy" id="3562"/>
    <lineage>
        <taxon>Eukaryota</taxon>
        <taxon>Viridiplantae</taxon>
        <taxon>Streptophyta</taxon>
        <taxon>Embryophyta</taxon>
        <taxon>Tracheophyta</taxon>
        <taxon>Spermatophyta</taxon>
        <taxon>Magnoliopsida</taxon>
        <taxon>eudicotyledons</taxon>
        <taxon>Gunneridae</taxon>
        <taxon>Pentapetalae</taxon>
        <taxon>Caryophyllales</taxon>
        <taxon>Chenopodiaceae</taxon>
        <taxon>Chenopodioideae</taxon>
        <taxon>Anserineae</taxon>
        <taxon>Spinacia</taxon>
    </lineage>
</organism>
<accession>A0A9R0IDG7</accession>
<dbReference type="AlphaFoldDB" id="A0A9R0IDG7"/>
<evidence type="ECO:0000259" key="3">
    <source>
        <dbReference type="Pfam" id="PF05030"/>
    </source>
</evidence>
<sequence length="215" mass="22910">MQQPTPSMMSVMPAFPPANITTEQIQKYLDENKKLILAILDNQNLGKLAECAQYQAQLQKNLMYLAAIADAQPQVAAVPAQVAPHPAMQQGAYYMQQQAAAAMAQQQGVFPPRMPAQFTNPLHEQQLQQQHQQQPHVHHQQQANPGQMNFRPAGPSDGIHPMQPEAMHGGGNGGGPPVSSDTRGGNKQDGPEVGSTGDGQGNLGGGAGRDSEGEP</sequence>
<feature type="domain" description="SS18 N-terminal" evidence="3">
    <location>
        <begin position="18"/>
        <end position="76"/>
    </location>
</feature>
<feature type="region of interest" description="Disordered" evidence="2">
    <location>
        <begin position="123"/>
        <end position="215"/>
    </location>
</feature>
<dbReference type="RefSeq" id="XP_021847002.1">
    <property type="nucleotide sequence ID" value="XM_021991310.1"/>
</dbReference>
<protein>
    <submittedName>
        <fullName evidence="5 6">GRF1-interacting factor 2</fullName>
    </submittedName>
</protein>